<dbReference type="GO" id="GO:0003700">
    <property type="term" value="F:DNA-binding transcription factor activity"/>
    <property type="evidence" value="ECO:0007669"/>
    <property type="project" value="TreeGrafter"/>
</dbReference>
<comment type="caution">
    <text evidence="7">The sequence shown here is derived from an EMBL/GenBank/DDBJ whole genome shotgun (WGS) entry which is preliminary data.</text>
</comment>
<evidence type="ECO:0000313" key="7">
    <source>
        <dbReference type="EMBL" id="MCS7475471.1"/>
    </source>
</evidence>
<evidence type="ECO:0000256" key="2">
    <source>
        <dbReference type="ARBA" id="ARBA00023125"/>
    </source>
</evidence>
<protein>
    <submittedName>
        <fullName evidence="7">TetR/AcrR family transcriptional regulator</fullName>
    </submittedName>
</protein>
<dbReference type="InterPro" id="IPR050109">
    <property type="entry name" value="HTH-type_TetR-like_transc_reg"/>
</dbReference>
<evidence type="ECO:0000313" key="8">
    <source>
        <dbReference type="Proteomes" id="UP001141259"/>
    </source>
</evidence>
<dbReference type="EMBL" id="JANYMP010000001">
    <property type="protein sequence ID" value="MCS7475471.1"/>
    <property type="molecule type" value="Genomic_DNA"/>
</dbReference>
<dbReference type="PANTHER" id="PTHR30055">
    <property type="entry name" value="HTH-TYPE TRANSCRIPTIONAL REGULATOR RUTR"/>
    <property type="match status" value="1"/>
</dbReference>
<dbReference type="GO" id="GO:0000976">
    <property type="term" value="F:transcription cis-regulatory region binding"/>
    <property type="evidence" value="ECO:0007669"/>
    <property type="project" value="TreeGrafter"/>
</dbReference>
<evidence type="ECO:0000256" key="4">
    <source>
        <dbReference type="PROSITE-ProRule" id="PRU00335"/>
    </source>
</evidence>
<keyword evidence="8" id="KW-1185">Reference proteome</keyword>
<evidence type="ECO:0000259" key="6">
    <source>
        <dbReference type="PROSITE" id="PS50977"/>
    </source>
</evidence>
<dbReference type="InterPro" id="IPR041490">
    <property type="entry name" value="KstR2_TetR_C"/>
</dbReference>
<keyword evidence="3" id="KW-0804">Transcription</keyword>
<keyword evidence="2 4" id="KW-0238">DNA-binding</keyword>
<dbReference type="AlphaFoldDB" id="A0A9X3ADB3"/>
<name>A0A9X3ADB3_9PSEU</name>
<dbReference type="Proteomes" id="UP001141259">
    <property type="component" value="Unassembled WGS sequence"/>
</dbReference>
<feature type="region of interest" description="Disordered" evidence="5">
    <location>
        <begin position="1"/>
        <end position="27"/>
    </location>
</feature>
<feature type="DNA-binding region" description="H-T-H motif" evidence="4">
    <location>
        <begin position="64"/>
        <end position="83"/>
    </location>
</feature>
<dbReference type="PANTHER" id="PTHR30055:SF234">
    <property type="entry name" value="HTH-TYPE TRANSCRIPTIONAL REGULATOR BETI"/>
    <property type="match status" value="1"/>
</dbReference>
<dbReference type="SUPFAM" id="SSF46689">
    <property type="entry name" value="Homeodomain-like"/>
    <property type="match status" value="1"/>
</dbReference>
<dbReference type="PRINTS" id="PR00455">
    <property type="entry name" value="HTHTETR"/>
</dbReference>
<sequence length="234" mass="26126">MSSAAGDSSTEDPVERGDAAQAPAEQDWDAGILVPRSERGFRTQERLLEAASEIFVRDGFLDAKITDITALAKMSSGSFYTYFDSKEAIFTAVIRKVNEGLYVAASVPTGSSRDPLERFELVTRAYVRAYQENAGLLAILEQVATISPRFREMRRNIRQIFRNRSEKGIRRLQNEGRVDPTLSPRCVAEAITSMVSNFCYVWLVLGEDYEEEEVIRTLTTLWASGLGLKPAPES</sequence>
<reference evidence="7" key="1">
    <citation type="submission" date="2022-08" db="EMBL/GenBank/DDBJ databases">
        <authorList>
            <person name="Tistechok S."/>
            <person name="Samborskyy M."/>
            <person name="Roman I."/>
        </authorList>
    </citation>
    <scope>NUCLEOTIDE SEQUENCE</scope>
    <source>
        <strain evidence="7">DSM 103496</strain>
    </source>
</reference>
<feature type="domain" description="HTH tetR-type" evidence="6">
    <location>
        <begin position="41"/>
        <end position="101"/>
    </location>
</feature>
<dbReference type="InterPro" id="IPR036271">
    <property type="entry name" value="Tet_transcr_reg_TetR-rel_C_sf"/>
</dbReference>
<proteinExistence type="predicted"/>
<dbReference type="InterPro" id="IPR009057">
    <property type="entry name" value="Homeodomain-like_sf"/>
</dbReference>
<dbReference type="SUPFAM" id="SSF48498">
    <property type="entry name" value="Tetracyclin repressor-like, C-terminal domain"/>
    <property type="match status" value="1"/>
</dbReference>
<dbReference type="Pfam" id="PF00440">
    <property type="entry name" value="TetR_N"/>
    <property type="match status" value="1"/>
</dbReference>
<dbReference type="Pfam" id="PF17932">
    <property type="entry name" value="TetR_C_24"/>
    <property type="match status" value="1"/>
</dbReference>
<keyword evidence="1" id="KW-0805">Transcription regulation</keyword>
<evidence type="ECO:0000256" key="3">
    <source>
        <dbReference type="ARBA" id="ARBA00023163"/>
    </source>
</evidence>
<dbReference type="Gene3D" id="1.10.357.10">
    <property type="entry name" value="Tetracycline Repressor, domain 2"/>
    <property type="match status" value="1"/>
</dbReference>
<dbReference type="InterPro" id="IPR001647">
    <property type="entry name" value="HTH_TetR"/>
</dbReference>
<evidence type="ECO:0000256" key="1">
    <source>
        <dbReference type="ARBA" id="ARBA00023015"/>
    </source>
</evidence>
<organism evidence="7 8">
    <name type="scientific">Umezawaea endophytica</name>
    <dbReference type="NCBI Taxonomy" id="1654476"/>
    <lineage>
        <taxon>Bacteria</taxon>
        <taxon>Bacillati</taxon>
        <taxon>Actinomycetota</taxon>
        <taxon>Actinomycetes</taxon>
        <taxon>Pseudonocardiales</taxon>
        <taxon>Pseudonocardiaceae</taxon>
        <taxon>Umezawaea</taxon>
    </lineage>
</organism>
<dbReference type="RefSeq" id="WP_259620986.1">
    <property type="nucleotide sequence ID" value="NZ_JANYMP010000001.1"/>
</dbReference>
<accession>A0A9X3ADB3</accession>
<dbReference type="PROSITE" id="PS50977">
    <property type="entry name" value="HTH_TETR_2"/>
    <property type="match status" value="1"/>
</dbReference>
<dbReference type="Gene3D" id="1.10.10.60">
    <property type="entry name" value="Homeodomain-like"/>
    <property type="match status" value="1"/>
</dbReference>
<evidence type="ECO:0000256" key="5">
    <source>
        <dbReference type="SAM" id="MobiDB-lite"/>
    </source>
</evidence>
<gene>
    <name evidence="7" type="ORF">NZH93_01280</name>
</gene>